<dbReference type="Proteomes" id="UP000000560">
    <property type="component" value="Chromosome III"/>
</dbReference>
<keyword evidence="2" id="KW-1185">Reference proteome</keyword>
<reference evidence="2" key="1">
    <citation type="journal article" date="2005" name="Nature">
        <title>Sequencing of Aspergillus nidulans and comparative analysis with A. fumigatus and A. oryzae.</title>
        <authorList>
            <person name="Galagan J.E."/>
            <person name="Calvo S.E."/>
            <person name="Cuomo C."/>
            <person name="Ma L.J."/>
            <person name="Wortman J.R."/>
            <person name="Batzoglou S."/>
            <person name="Lee S.I."/>
            <person name="Basturkmen M."/>
            <person name="Spevak C.C."/>
            <person name="Clutterbuck J."/>
            <person name="Kapitonov V."/>
            <person name="Jurka J."/>
            <person name="Scazzocchio C."/>
            <person name="Farman M."/>
            <person name="Butler J."/>
            <person name="Purcell S."/>
            <person name="Harris S."/>
            <person name="Braus G.H."/>
            <person name="Draht O."/>
            <person name="Busch S."/>
            <person name="D'Enfert C."/>
            <person name="Bouchier C."/>
            <person name="Goldman G.H."/>
            <person name="Bell-Pedersen D."/>
            <person name="Griffiths-Jones S."/>
            <person name="Doonan J.H."/>
            <person name="Yu J."/>
            <person name="Vienken K."/>
            <person name="Pain A."/>
            <person name="Freitag M."/>
            <person name="Selker E.U."/>
            <person name="Archer D.B."/>
            <person name="Penalva M.A."/>
            <person name="Oakley B.R."/>
            <person name="Momany M."/>
            <person name="Tanaka T."/>
            <person name="Kumagai T."/>
            <person name="Asai K."/>
            <person name="Machida M."/>
            <person name="Nierman W.C."/>
            <person name="Denning D.W."/>
            <person name="Caddick M."/>
            <person name="Hynes M."/>
            <person name="Paoletti M."/>
            <person name="Fischer R."/>
            <person name="Miller B."/>
            <person name="Dyer P."/>
            <person name="Sachs M.S."/>
            <person name="Osmani S.A."/>
            <person name="Birren B.W."/>
        </authorList>
    </citation>
    <scope>NUCLEOTIDE SEQUENCE [LARGE SCALE GENOMIC DNA]</scope>
    <source>
        <strain evidence="2">FGSC A4 / ATCC 38163 / CBS 112.46 / NRRL 194 / M139</strain>
    </source>
</reference>
<name>Q5ASK5_EMENI</name>
<dbReference type="VEuPathDB" id="FungiDB:AN8725"/>
<evidence type="ECO:0000313" key="1">
    <source>
        <dbReference type="EMBL" id="CBF78157.1"/>
    </source>
</evidence>
<dbReference type="AlphaFoldDB" id="Q5ASK5"/>
<sequence>MILNFPTLRYKFVVRELLLNARTTVCNISRARIPEQNRGAPELVAVNDLGQRLCDTIPAFSLKSSGNRSSLILQLEHDGKNDTVSHSHQNNVLWKMILQS</sequence>
<dbReference type="HOGENOM" id="CLU_2306087_0_0_1"/>
<accession>Q5ASK5</accession>
<dbReference type="RefSeq" id="XP_681994.1">
    <property type="nucleotide sequence ID" value="XM_676902.1"/>
</dbReference>
<protein>
    <submittedName>
        <fullName evidence="1">Uncharacterized protein</fullName>
    </submittedName>
</protein>
<gene>
    <name evidence="1" type="ORF">ANIA_08725</name>
</gene>
<dbReference type="GeneID" id="2868586"/>
<dbReference type="KEGG" id="ani:ANIA_08725"/>
<dbReference type="InParanoid" id="Q5ASK5"/>
<reference evidence="2" key="2">
    <citation type="journal article" date="2009" name="Fungal Genet. Biol.">
        <title>The 2008 update of the Aspergillus nidulans genome annotation: a community effort.</title>
        <authorList>
            <person name="Wortman J.R."/>
            <person name="Gilsenan J.M."/>
            <person name="Joardar V."/>
            <person name="Deegan J."/>
            <person name="Clutterbuck J."/>
            <person name="Andersen M.R."/>
            <person name="Archer D."/>
            <person name="Bencina M."/>
            <person name="Braus G."/>
            <person name="Coutinho P."/>
            <person name="von Dohren H."/>
            <person name="Doonan J."/>
            <person name="Driessen A.J."/>
            <person name="Durek P."/>
            <person name="Espeso E."/>
            <person name="Fekete E."/>
            <person name="Flipphi M."/>
            <person name="Estrada C.G."/>
            <person name="Geysens S."/>
            <person name="Goldman G."/>
            <person name="de Groot P.W."/>
            <person name="Hansen K."/>
            <person name="Harris S.D."/>
            <person name="Heinekamp T."/>
            <person name="Helmstaedt K."/>
            <person name="Henrissat B."/>
            <person name="Hofmann G."/>
            <person name="Homan T."/>
            <person name="Horio T."/>
            <person name="Horiuchi H."/>
            <person name="James S."/>
            <person name="Jones M."/>
            <person name="Karaffa L."/>
            <person name="Karanyi Z."/>
            <person name="Kato M."/>
            <person name="Keller N."/>
            <person name="Kelly D.E."/>
            <person name="Kiel J.A."/>
            <person name="Kim J.M."/>
            <person name="van der Klei I.J."/>
            <person name="Klis F.M."/>
            <person name="Kovalchuk A."/>
            <person name="Krasevec N."/>
            <person name="Kubicek C.P."/>
            <person name="Liu B."/>
            <person name="Maccabe A."/>
            <person name="Meyer V."/>
            <person name="Mirabito P."/>
            <person name="Miskei M."/>
            <person name="Mos M."/>
            <person name="Mullins J."/>
            <person name="Nelson D.R."/>
            <person name="Nielsen J."/>
            <person name="Oakley B.R."/>
            <person name="Osmani S.A."/>
            <person name="Pakula T."/>
            <person name="Paszewski A."/>
            <person name="Paulsen I."/>
            <person name="Pilsyk S."/>
            <person name="Pocsi I."/>
            <person name="Punt P.J."/>
            <person name="Ram A.F."/>
            <person name="Ren Q."/>
            <person name="Robellet X."/>
            <person name="Robson G."/>
            <person name="Seiboth B."/>
            <person name="van Solingen P."/>
            <person name="Specht T."/>
            <person name="Sun J."/>
            <person name="Taheri-Talesh N."/>
            <person name="Takeshita N."/>
            <person name="Ussery D."/>
            <person name="vanKuyk P.A."/>
            <person name="Visser H."/>
            <person name="van de Vondervoort P.J."/>
            <person name="de Vries R.P."/>
            <person name="Walton J."/>
            <person name="Xiang X."/>
            <person name="Xiong Y."/>
            <person name="Zeng A.P."/>
            <person name="Brandt B.W."/>
            <person name="Cornell M.J."/>
            <person name="van den Hondel C.A."/>
            <person name="Visser J."/>
            <person name="Oliver S.G."/>
            <person name="Turner G."/>
        </authorList>
    </citation>
    <scope>GENOME REANNOTATION</scope>
    <source>
        <strain evidence="2">FGSC A4 / ATCC 38163 / CBS 112.46 / NRRL 194 / M139</strain>
    </source>
</reference>
<dbReference type="EMBL" id="BN001303">
    <property type="protein sequence ID" value="CBF78157.1"/>
    <property type="molecule type" value="Genomic_DNA"/>
</dbReference>
<accession>C8VA20</accession>
<organism evidence="1 2">
    <name type="scientific">Emericella nidulans (strain FGSC A4 / ATCC 38163 / CBS 112.46 / NRRL 194 / M139)</name>
    <name type="common">Aspergillus nidulans</name>
    <dbReference type="NCBI Taxonomy" id="227321"/>
    <lineage>
        <taxon>Eukaryota</taxon>
        <taxon>Fungi</taxon>
        <taxon>Dikarya</taxon>
        <taxon>Ascomycota</taxon>
        <taxon>Pezizomycotina</taxon>
        <taxon>Eurotiomycetes</taxon>
        <taxon>Eurotiomycetidae</taxon>
        <taxon>Eurotiales</taxon>
        <taxon>Aspergillaceae</taxon>
        <taxon>Aspergillus</taxon>
        <taxon>Aspergillus subgen. Nidulantes</taxon>
    </lineage>
</organism>
<proteinExistence type="predicted"/>
<evidence type="ECO:0000313" key="2">
    <source>
        <dbReference type="Proteomes" id="UP000000560"/>
    </source>
</evidence>